<sequence length="302" mass="32871">MARRRRIEEPENHERWLVSYADFITLLFAFFVVMYSISSVNEGKYKVLSQALVGVFNDPDRSMRPIPIGEERPLTTRAAQPLVTDSEQTQAAIDEAVDPLQTIANDVRQAFGDLIASDQLTVRGNELWIEIELKSSLLFGSGDAMPSDMAFSIVDKVATILKPFDNPVHVEGFTDNLPISTAQYPTNWELSTARAASIVRMMAMEGINPRRMAAVGYGEFQPVASNATADGRGRNRRVVLVISRNLDVRRSITSSGSANAQPDAALRRAGTQTALTPLTVPSAAGSVKSPPPGPSPEASLSR</sequence>
<evidence type="ECO:0000256" key="9">
    <source>
        <dbReference type="SAM" id="Phobius"/>
    </source>
</evidence>
<dbReference type="GO" id="GO:0005886">
    <property type="term" value="C:plasma membrane"/>
    <property type="evidence" value="ECO:0007669"/>
    <property type="project" value="UniProtKB-SubCell"/>
</dbReference>
<keyword evidence="3" id="KW-1003">Cell membrane</keyword>
<evidence type="ECO:0000313" key="12">
    <source>
        <dbReference type="Proteomes" id="UP000029499"/>
    </source>
</evidence>
<dbReference type="KEGG" id="prh:LT40_02565"/>
<gene>
    <name evidence="11" type="ORF">LT40_02565</name>
</gene>
<evidence type="ECO:0000256" key="7">
    <source>
        <dbReference type="PROSITE-ProRule" id="PRU00473"/>
    </source>
</evidence>
<dbReference type="OrthoDB" id="9815217at2"/>
<feature type="domain" description="OmpA-like" evidence="10">
    <location>
        <begin position="126"/>
        <end position="246"/>
    </location>
</feature>
<keyword evidence="11" id="KW-0966">Cell projection</keyword>
<feature type="transmembrane region" description="Helical" evidence="9">
    <location>
        <begin position="20"/>
        <end position="37"/>
    </location>
</feature>
<dbReference type="EMBL" id="CP009533">
    <property type="protein sequence ID" value="AIS16341.1"/>
    <property type="molecule type" value="Genomic_DNA"/>
</dbReference>
<dbReference type="Gene3D" id="3.30.1330.60">
    <property type="entry name" value="OmpA-like domain"/>
    <property type="match status" value="1"/>
</dbReference>
<evidence type="ECO:0000256" key="2">
    <source>
        <dbReference type="ARBA" id="ARBA00008914"/>
    </source>
</evidence>
<dbReference type="STRING" id="216142.LT40_02565"/>
<keyword evidence="12" id="KW-1185">Reference proteome</keyword>
<dbReference type="Pfam" id="PF00691">
    <property type="entry name" value="OmpA"/>
    <property type="match status" value="1"/>
</dbReference>
<evidence type="ECO:0000256" key="3">
    <source>
        <dbReference type="ARBA" id="ARBA00022475"/>
    </source>
</evidence>
<evidence type="ECO:0000256" key="8">
    <source>
        <dbReference type="SAM" id="MobiDB-lite"/>
    </source>
</evidence>
<comment type="similarity">
    <text evidence="2">Belongs to the MotB family.</text>
</comment>
<dbReference type="PANTHER" id="PTHR30329:SF20">
    <property type="entry name" value="EXPORTED PROTEIN"/>
    <property type="match status" value="1"/>
</dbReference>
<dbReference type="Proteomes" id="UP000029499">
    <property type="component" value="Chromosome"/>
</dbReference>
<keyword evidence="4 9" id="KW-0812">Transmembrane</keyword>
<dbReference type="InterPro" id="IPR006665">
    <property type="entry name" value="OmpA-like"/>
</dbReference>
<evidence type="ECO:0000256" key="5">
    <source>
        <dbReference type="ARBA" id="ARBA00022989"/>
    </source>
</evidence>
<dbReference type="InterPro" id="IPR036737">
    <property type="entry name" value="OmpA-like_sf"/>
</dbReference>
<dbReference type="NCBIfam" id="NF006541">
    <property type="entry name" value="PRK09038.1"/>
    <property type="match status" value="1"/>
</dbReference>
<evidence type="ECO:0000256" key="4">
    <source>
        <dbReference type="ARBA" id="ARBA00022692"/>
    </source>
</evidence>
<keyword evidence="6 7" id="KW-0472">Membrane</keyword>
<dbReference type="eggNOG" id="COG1360">
    <property type="taxonomic scope" value="Bacteria"/>
</dbReference>
<reference evidence="11 12" key="1">
    <citation type="journal article" date="2015" name="J. Biotechnol.">
        <title>Complete genome sequence of Pseudomonas rhizosphaerae IH5T (=DSM 16299T), a phosphate-solubilizing rhizobacterium for bacterial biofertilizer.</title>
        <authorList>
            <person name="Kwak Y."/>
            <person name="Jung B.K."/>
            <person name="Shin J.H."/>
        </authorList>
    </citation>
    <scope>NUCLEOTIDE SEQUENCE [LARGE SCALE GENOMIC DNA]</scope>
    <source>
        <strain evidence="11">DSM 16299</strain>
    </source>
</reference>
<dbReference type="RefSeq" id="WP_043186089.1">
    <property type="nucleotide sequence ID" value="NZ_CP009533.1"/>
</dbReference>
<dbReference type="Pfam" id="PF13677">
    <property type="entry name" value="MotB_plug"/>
    <property type="match status" value="1"/>
</dbReference>
<proteinExistence type="inferred from homology"/>
<dbReference type="HOGENOM" id="CLU_016890_0_0_6"/>
<keyword evidence="11" id="KW-0282">Flagellum</keyword>
<evidence type="ECO:0000256" key="1">
    <source>
        <dbReference type="ARBA" id="ARBA00004162"/>
    </source>
</evidence>
<accession>A0A089ZPR5</accession>
<dbReference type="PROSITE" id="PS51123">
    <property type="entry name" value="OMPA_2"/>
    <property type="match status" value="1"/>
</dbReference>
<name>A0A089ZPR5_9PSED</name>
<evidence type="ECO:0000256" key="6">
    <source>
        <dbReference type="ARBA" id="ARBA00023136"/>
    </source>
</evidence>
<protein>
    <submittedName>
        <fullName evidence="11">Flagellar motor protein MotD</fullName>
    </submittedName>
</protein>
<dbReference type="PANTHER" id="PTHR30329">
    <property type="entry name" value="STATOR ELEMENT OF FLAGELLAR MOTOR COMPLEX"/>
    <property type="match status" value="1"/>
</dbReference>
<keyword evidence="11" id="KW-0969">Cilium</keyword>
<dbReference type="AlphaFoldDB" id="A0A089ZPR5"/>
<comment type="subcellular location">
    <subcellularLocation>
        <location evidence="1">Cell membrane</location>
        <topology evidence="1">Single-pass membrane protein</topology>
    </subcellularLocation>
</comment>
<feature type="region of interest" description="Disordered" evidence="8">
    <location>
        <begin position="253"/>
        <end position="302"/>
    </location>
</feature>
<evidence type="ECO:0000313" key="11">
    <source>
        <dbReference type="EMBL" id="AIS16341.1"/>
    </source>
</evidence>
<dbReference type="SUPFAM" id="SSF103088">
    <property type="entry name" value="OmpA-like"/>
    <property type="match status" value="1"/>
</dbReference>
<dbReference type="InterPro" id="IPR025713">
    <property type="entry name" value="MotB-like_N_dom"/>
</dbReference>
<keyword evidence="5 9" id="KW-1133">Transmembrane helix</keyword>
<dbReference type="CDD" id="cd07185">
    <property type="entry name" value="OmpA_C-like"/>
    <property type="match status" value="1"/>
</dbReference>
<evidence type="ECO:0000259" key="10">
    <source>
        <dbReference type="PROSITE" id="PS51123"/>
    </source>
</evidence>
<dbReference type="InterPro" id="IPR050330">
    <property type="entry name" value="Bact_OuterMem_StrucFunc"/>
</dbReference>
<organism evidence="11 12">
    <name type="scientific">Pseudomonas rhizosphaerae</name>
    <dbReference type="NCBI Taxonomy" id="216142"/>
    <lineage>
        <taxon>Bacteria</taxon>
        <taxon>Pseudomonadati</taxon>
        <taxon>Pseudomonadota</taxon>
        <taxon>Gammaproteobacteria</taxon>
        <taxon>Pseudomonadales</taxon>
        <taxon>Pseudomonadaceae</taxon>
        <taxon>Pseudomonas</taxon>
    </lineage>
</organism>